<sequence>MKRIFLFVVLIVLILIPICLKAFAAPINIVIWHAYRGEEREAIEAVTEKFNQEHKDIQVSLLAVPFDALADKVSASVPREKGPDLFIYAQDRLGGWIAAGVAEPIEYFLSEEIEARFDPKSLDAFTYQGSIYGLPLSTKCVTLIYNKKLVSDPPKTTEELISLAKSFTDPQKKQYGLVYEIQNYYYHAIWMQGFGAQVFDAEGNPILNSPEAVRALQFAIDLQQKYKIVPEEVTNVLVTTLFNEGKAAMAINGPWFRGEIDPKIEYGVALLPVISEINKPAIPFLTVEGIIMSTRSKNKDAAFTVMEYFTNNATSLVFATKGKMISANRSIFLNKQIAADPLIMGFKAQVEQSRPMPNAPEMTMVWSPATTAMNKAFLGALSPSDALTEAQENVVASIKRLRGE</sequence>
<protein>
    <recommendedName>
        <fullName evidence="7">Maltodextrin-binding protein</fullName>
    </recommendedName>
</protein>
<evidence type="ECO:0000256" key="2">
    <source>
        <dbReference type="ARBA" id="ARBA00022448"/>
    </source>
</evidence>
<accession>A0A0S7XV27</accession>
<gene>
    <name evidence="5" type="ORF">AMJ44_08445</name>
</gene>
<name>A0A0S7XV27_UNCSA</name>
<dbReference type="InterPro" id="IPR006059">
    <property type="entry name" value="SBP"/>
</dbReference>
<keyword evidence="3" id="KW-0762">Sugar transport</keyword>
<comment type="similarity">
    <text evidence="1">Belongs to the bacterial solute-binding protein 1 family.</text>
</comment>
<evidence type="ECO:0000256" key="3">
    <source>
        <dbReference type="ARBA" id="ARBA00022597"/>
    </source>
</evidence>
<evidence type="ECO:0000313" key="6">
    <source>
        <dbReference type="Proteomes" id="UP000051861"/>
    </source>
</evidence>
<dbReference type="AlphaFoldDB" id="A0A0S7XV27"/>
<comment type="caution">
    <text evidence="5">The sequence shown here is derived from an EMBL/GenBank/DDBJ whole genome shotgun (WGS) entry which is preliminary data.</text>
</comment>
<keyword evidence="4" id="KW-0732">Signal</keyword>
<keyword evidence="2" id="KW-0813">Transport</keyword>
<dbReference type="Proteomes" id="UP000051861">
    <property type="component" value="Unassembled WGS sequence"/>
</dbReference>
<dbReference type="GO" id="GO:0055052">
    <property type="term" value="C:ATP-binding cassette (ABC) transporter complex, substrate-binding subunit-containing"/>
    <property type="evidence" value="ECO:0007669"/>
    <property type="project" value="TreeGrafter"/>
</dbReference>
<dbReference type="PRINTS" id="PR00181">
    <property type="entry name" value="MALTOSEBP"/>
</dbReference>
<dbReference type="GO" id="GO:0042956">
    <property type="term" value="P:maltodextrin transmembrane transport"/>
    <property type="evidence" value="ECO:0007669"/>
    <property type="project" value="TreeGrafter"/>
</dbReference>
<dbReference type="PATRIC" id="fig|1703775.3.peg.3320"/>
<dbReference type="EMBL" id="LIZX01000082">
    <property type="protein sequence ID" value="KPJ66369.1"/>
    <property type="molecule type" value="Genomic_DNA"/>
</dbReference>
<dbReference type="PANTHER" id="PTHR30061:SF50">
    <property type="entry name" value="MALTOSE_MALTODEXTRIN-BINDING PERIPLASMIC PROTEIN"/>
    <property type="match status" value="1"/>
</dbReference>
<proteinExistence type="inferred from homology"/>
<organism evidence="5 6">
    <name type="scientific">candidate division WOR-1 bacterium DG_54_3</name>
    <dbReference type="NCBI Taxonomy" id="1703775"/>
    <lineage>
        <taxon>Bacteria</taxon>
        <taxon>Bacillati</taxon>
        <taxon>Saganbacteria</taxon>
    </lineage>
</organism>
<dbReference type="GO" id="GO:0015144">
    <property type="term" value="F:carbohydrate transmembrane transporter activity"/>
    <property type="evidence" value="ECO:0007669"/>
    <property type="project" value="InterPro"/>
</dbReference>
<dbReference type="SUPFAM" id="SSF53850">
    <property type="entry name" value="Periplasmic binding protein-like II"/>
    <property type="match status" value="1"/>
</dbReference>
<dbReference type="GO" id="GO:0015768">
    <property type="term" value="P:maltose transport"/>
    <property type="evidence" value="ECO:0007669"/>
    <property type="project" value="TreeGrafter"/>
</dbReference>
<dbReference type="InterPro" id="IPR006060">
    <property type="entry name" value="Maltose/Cyclodextrin-bd"/>
</dbReference>
<evidence type="ECO:0000313" key="5">
    <source>
        <dbReference type="EMBL" id="KPJ66369.1"/>
    </source>
</evidence>
<dbReference type="Pfam" id="PF01547">
    <property type="entry name" value="SBP_bac_1"/>
    <property type="match status" value="1"/>
</dbReference>
<reference evidence="5 6" key="1">
    <citation type="journal article" date="2015" name="Microbiome">
        <title>Genomic resolution of linkages in carbon, nitrogen, and sulfur cycling among widespread estuary sediment bacteria.</title>
        <authorList>
            <person name="Baker B.J."/>
            <person name="Lazar C.S."/>
            <person name="Teske A.P."/>
            <person name="Dick G.J."/>
        </authorList>
    </citation>
    <scope>NUCLEOTIDE SEQUENCE [LARGE SCALE GENOMIC DNA]</scope>
    <source>
        <strain evidence="5">DG_54_3</strain>
    </source>
</reference>
<dbReference type="GO" id="GO:1901982">
    <property type="term" value="F:maltose binding"/>
    <property type="evidence" value="ECO:0007669"/>
    <property type="project" value="TreeGrafter"/>
</dbReference>
<evidence type="ECO:0000256" key="1">
    <source>
        <dbReference type="ARBA" id="ARBA00008520"/>
    </source>
</evidence>
<evidence type="ECO:0000256" key="4">
    <source>
        <dbReference type="ARBA" id="ARBA00022729"/>
    </source>
</evidence>
<dbReference type="PANTHER" id="PTHR30061">
    <property type="entry name" value="MALTOSE-BINDING PERIPLASMIC PROTEIN"/>
    <property type="match status" value="1"/>
</dbReference>
<dbReference type="Gene3D" id="3.40.190.10">
    <property type="entry name" value="Periplasmic binding protein-like II"/>
    <property type="match status" value="2"/>
</dbReference>
<evidence type="ECO:0008006" key="7">
    <source>
        <dbReference type="Google" id="ProtNLM"/>
    </source>
</evidence>